<dbReference type="Proteomes" id="UP000265691">
    <property type="component" value="Unassembled WGS sequence"/>
</dbReference>
<feature type="domain" description="Antitoxin SocA-like Panacea" evidence="1">
    <location>
        <begin position="32"/>
        <end position="73"/>
    </location>
</feature>
<dbReference type="RefSeq" id="WP_119524986.1">
    <property type="nucleotide sequence ID" value="NZ_NRHC01000043.1"/>
</dbReference>
<proteinExistence type="predicted"/>
<accession>A0A3A1Y6K8</accession>
<sequence>MNLYSVASIANHFIEISLKRPDKLPNLTVMKLQRLLFFAQAWHIQKYTNILFADAFVRWQYGPVIPYLYYELK</sequence>
<dbReference type="InterPro" id="IPR025272">
    <property type="entry name" value="SocA_Panacea"/>
</dbReference>
<dbReference type="Pfam" id="PF13274">
    <property type="entry name" value="SocA_Panacea"/>
    <property type="match status" value="1"/>
</dbReference>
<keyword evidence="3" id="KW-1185">Reference proteome</keyword>
<name>A0A3A1Y6K8_9GAMM</name>
<dbReference type="EMBL" id="NRHC01000043">
    <property type="protein sequence ID" value="RIY32848.1"/>
    <property type="molecule type" value="Genomic_DNA"/>
</dbReference>
<dbReference type="AlphaFoldDB" id="A0A3A1Y6K8"/>
<comment type="caution">
    <text evidence="2">The sequence shown here is derived from an EMBL/GenBank/DDBJ whole genome shotgun (WGS) entry which is preliminary data.</text>
</comment>
<dbReference type="OrthoDB" id="9799173at2"/>
<evidence type="ECO:0000313" key="2">
    <source>
        <dbReference type="EMBL" id="RIY32848.1"/>
    </source>
</evidence>
<gene>
    <name evidence="2" type="ORF">CKF54_03920</name>
</gene>
<evidence type="ECO:0000259" key="1">
    <source>
        <dbReference type="Pfam" id="PF13274"/>
    </source>
</evidence>
<protein>
    <recommendedName>
        <fullName evidence="1">Antitoxin SocA-like Panacea domain-containing protein</fullName>
    </recommendedName>
</protein>
<reference evidence="2 3" key="1">
    <citation type="submission" date="2017-08" db="EMBL/GenBank/DDBJ databases">
        <title>Reclassification of Bisgaard taxon 37 and 44.</title>
        <authorList>
            <person name="Christensen H."/>
        </authorList>
    </citation>
    <scope>NUCLEOTIDE SEQUENCE [LARGE SCALE GENOMIC DNA]</scope>
    <source>
        <strain evidence="2 3">B96_3</strain>
    </source>
</reference>
<organism evidence="2 3">
    <name type="scientific">Psittacicella hinzii</name>
    <dbReference type="NCBI Taxonomy" id="2028575"/>
    <lineage>
        <taxon>Bacteria</taxon>
        <taxon>Pseudomonadati</taxon>
        <taxon>Pseudomonadota</taxon>
        <taxon>Gammaproteobacteria</taxon>
        <taxon>Pasteurellales</taxon>
        <taxon>Psittacicellaceae</taxon>
        <taxon>Psittacicella</taxon>
    </lineage>
</organism>
<evidence type="ECO:0000313" key="3">
    <source>
        <dbReference type="Proteomes" id="UP000265691"/>
    </source>
</evidence>